<organism evidence="2">
    <name type="scientific">hydrothermal vent metagenome</name>
    <dbReference type="NCBI Taxonomy" id="652676"/>
    <lineage>
        <taxon>unclassified sequences</taxon>
        <taxon>metagenomes</taxon>
        <taxon>ecological metagenomes</taxon>
    </lineage>
</organism>
<accession>A0A1W1D3C1</accession>
<proteinExistence type="predicted"/>
<reference evidence="2" key="1">
    <citation type="submission" date="2016-10" db="EMBL/GenBank/DDBJ databases">
        <authorList>
            <person name="de Groot N.N."/>
        </authorList>
    </citation>
    <scope>NUCLEOTIDE SEQUENCE</scope>
</reference>
<dbReference type="Pfam" id="PF13173">
    <property type="entry name" value="AAA_14"/>
    <property type="match status" value="1"/>
</dbReference>
<name>A0A1W1D3C1_9ZZZZ</name>
<evidence type="ECO:0000259" key="1">
    <source>
        <dbReference type="Pfam" id="PF13173"/>
    </source>
</evidence>
<dbReference type="SUPFAM" id="SSF52540">
    <property type="entry name" value="P-loop containing nucleoside triphosphate hydrolases"/>
    <property type="match status" value="1"/>
</dbReference>
<dbReference type="EMBL" id="FPHP01000018">
    <property type="protein sequence ID" value="SFV75145.1"/>
    <property type="molecule type" value="Genomic_DNA"/>
</dbReference>
<dbReference type="PANTHER" id="PTHR33295">
    <property type="entry name" value="ATPASE"/>
    <property type="match status" value="1"/>
</dbReference>
<feature type="domain" description="AAA" evidence="1">
    <location>
        <begin position="28"/>
        <end position="91"/>
    </location>
</feature>
<dbReference type="InterPro" id="IPR027417">
    <property type="entry name" value="P-loop_NTPase"/>
</dbReference>
<evidence type="ECO:0000313" key="2">
    <source>
        <dbReference type="EMBL" id="SFV75145.1"/>
    </source>
</evidence>
<dbReference type="AlphaFoldDB" id="A0A1W1D3C1"/>
<gene>
    <name evidence="2" type="ORF">MNB_SM-3-1234</name>
</gene>
<dbReference type="PANTHER" id="PTHR33295:SF18">
    <property type="entry name" value="AAA+ ATPASE DOMAIN-CONTAINING PROTEIN"/>
    <property type="match status" value="1"/>
</dbReference>
<dbReference type="InterPro" id="IPR041682">
    <property type="entry name" value="AAA_14"/>
</dbReference>
<sequence>MQLLLEEYYRIDLHIDRFHFRKAFIEQNKSYQINGITQSGKTTLVKNYLLGLKKNSYLYIDCNDIRIDITIFNKELQSFCLKNNITTLVLDNYVKEIDIITVEQLIIISETHLSFDFLTTITLYPLDYEEFLAYEHKYDSSALSHFFQLGGLPAMHKINTDMRNLYIQNILKNSLSTIEFHILVFCVKMVGQKVSPYSIYERLKQNTKVSKNTLYLSFNTLLEKNYLHQLSKFQHPKAVKKLYLCDSSLKTALQFEKNFGRVFENMIFLELLKSNIECFYEDKIDFFLPQYDEIILSIPFADERILFKKIEAIESFIFSYQIKKITAITMNREGSISHPISKVELVPFDIWAIRDS</sequence>
<protein>
    <submittedName>
        <fullName evidence="2">Putative helix-turn-helix containsing protein</fullName>
    </submittedName>
</protein>